<gene>
    <name evidence="1" type="ORF">CISIN_1g034439mg</name>
</gene>
<proteinExistence type="predicted"/>
<dbReference type="AlphaFoldDB" id="A0A067DN21"/>
<evidence type="ECO:0000313" key="1">
    <source>
        <dbReference type="EMBL" id="KDO44394.1"/>
    </source>
</evidence>
<sequence>MAVKRHIQLEYLFWLICLIRRNSFPSVSIGFSTNRNRALGKSFTSCDIMPLFLHSSYFSNSCSHSESKAFSRLLCSRTLTSLMHDCHLDFPNNC</sequence>
<dbReference type="EMBL" id="KK785306">
    <property type="protein sequence ID" value="KDO44394.1"/>
    <property type="molecule type" value="Genomic_DNA"/>
</dbReference>
<dbReference type="Proteomes" id="UP000027120">
    <property type="component" value="Unassembled WGS sequence"/>
</dbReference>
<accession>A0A067DN21</accession>
<organism evidence="1 2">
    <name type="scientific">Citrus sinensis</name>
    <name type="common">Sweet orange</name>
    <name type="synonym">Citrus aurantium var. sinensis</name>
    <dbReference type="NCBI Taxonomy" id="2711"/>
    <lineage>
        <taxon>Eukaryota</taxon>
        <taxon>Viridiplantae</taxon>
        <taxon>Streptophyta</taxon>
        <taxon>Embryophyta</taxon>
        <taxon>Tracheophyta</taxon>
        <taxon>Spermatophyta</taxon>
        <taxon>Magnoliopsida</taxon>
        <taxon>eudicotyledons</taxon>
        <taxon>Gunneridae</taxon>
        <taxon>Pentapetalae</taxon>
        <taxon>rosids</taxon>
        <taxon>malvids</taxon>
        <taxon>Sapindales</taxon>
        <taxon>Rutaceae</taxon>
        <taxon>Aurantioideae</taxon>
        <taxon>Citrus</taxon>
    </lineage>
</organism>
<keyword evidence="2" id="KW-1185">Reference proteome</keyword>
<reference evidence="1 2" key="1">
    <citation type="submission" date="2014-04" db="EMBL/GenBank/DDBJ databases">
        <authorList>
            <consortium name="International Citrus Genome Consortium"/>
            <person name="Gmitter F."/>
            <person name="Chen C."/>
            <person name="Farmerie W."/>
            <person name="Harkins T."/>
            <person name="Desany B."/>
            <person name="Mohiuddin M."/>
            <person name="Kodira C."/>
            <person name="Borodovsky M."/>
            <person name="Lomsadze A."/>
            <person name="Burns P."/>
            <person name="Jenkins J."/>
            <person name="Prochnik S."/>
            <person name="Shu S."/>
            <person name="Chapman J."/>
            <person name="Pitluck S."/>
            <person name="Schmutz J."/>
            <person name="Rokhsar D."/>
        </authorList>
    </citation>
    <scope>NUCLEOTIDE SEQUENCE</scope>
</reference>
<protein>
    <submittedName>
        <fullName evidence="1">Uncharacterized protein</fullName>
    </submittedName>
</protein>
<name>A0A067DN21_CITSI</name>
<evidence type="ECO:0000313" key="2">
    <source>
        <dbReference type="Proteomes" id="UP000027120"/>
    </source>
</evidence>